<dbReference type="Proteomes" id="UP000252182">
    <property type="component" value="Chromosome"/>
</dbReference>
<protein>
    <submittedName>
        <fullName evidence="2">Uncharacterized protein</fullName>
    </submittedName>
</protein>
<evidence type="ECO:0000313" key="3">
    <source>
        <dbReference type="Proteomes" id="UP000252182"/>
    </source>
</evidence>
<keyword evidence="3" id="KW-1185">Reference proteome</keyword>
<keyword evidence="1" id="KW-0732">Signal</keyword>
<name>A0A345D9G8_9BURK</name>
<feature type="chain" id="PRO_5016659102" evidence="1">
    <location>
        <begin position="24"/>
        <end position="166"/>
    </location>
</feature>
<sequence length="166" mass="18090">MKTALKISAVILALSGHHIAALAQSAVDGSKLPGVWNCAVSIPVNASGTTKVIRGHATYNPNGTVVHEDRIIQTSSEGKPVEVNLIGLSDWSFSKESNRLYETLRKVDLQFDKTNPQAALMGVQMDRNYQTVVGKKQVSTVVRLNDKEWTSLLVNDTLAVMCERGQ</sequence>
<evidence type="ECO:0000313" key="2">
    <source>
        <dbReference type="EMBL" id="AXF85006.1"/>
    </source>
</evidence>
<dbReference type="EMBL" id="CP031124">
    <property type="protein sequence ID" value="AXF85006.1"/>
    <property type="molecule type" value="Genomic_DNA"/>
</dbReference>
<dbReference type="OrthoDB" id="9851272at2"/>
<dbReference type="AlphaFoldDB" id="A0A345D9G8"/>
<proteinExistence type="predicted"/>
<gene>
    <name evidence="2" type="ORF">DTO96_100723</name>
</gene>
<evidence type="ECO:0000256" key="1">
    <source>
        <dbReference type="SAM" id="SignalP"/>
    </source>
</evidence>
<dbReference type="RefSeq" id="WP_114562247.1">
    <property type="nucleotide sequence ID" value="NZ_CP031124.1"/>
</dbReference>
<organism evidence="2 3">
    <name type="scientific">Ephemeroptericola cinctiostellae</name>
    <dbReference type="NCBI Taxonomy" id="2268024"/>
    <lineage>
        <taxon>Bacteria</taxon>
        <taxon>Pseudomonadati</taxon>
        <taxon>Pseudomonadota</taxon>
        <taxon>Betaproteobacteria</taxon>
        <taxon>Burkholderiales</taxon>
        <taxon>Burkholderiaceae</taxon>
        <taxon>Ephemeroptericola</taxon>
    </lineage>
</organism>
<accession>A0A345D9G8</accession>
<reference evidence="3" key="1">
    <citation type="submission" date="2018-07" db="EMBL/GenBank/DDBJ databases">
        <authorList>
            <person name="Kim H."/>
        </authorList>
    </citation>
    <scope>NUCLEOTIDE SEQUENCE [LARGE SCALE GENOMIC DNA]</scope>
    <source>
        <strain evidence="3">F02</strain>
    </source>
</reference>
<dbReference type="KEGG" id="hyf:DTO96_100723"/>
<feature type="signal peptide" evidence="1">
    <location>
        <begin position="1"/>
        <end position="23"/>
    </location>
</feature>